<comment type="caution">
    <text evidence="2">The sequence shown here is derived from an EMBL/GenBank/DDBJ whole genome shotgun (WGS) entry which is preliminary data.</text>
</comment>
<accession>A0ABN2HMG4</accession>
<dbReference type="RefSeq" id="WP_344153693.1">
    <property type="nucleotide sequence ID" value="NZ_BAAANF010000014.1"/>
</dbReference>
<dbReference type="Gene3D" id="2.40.100.10">
    <property type="entry name" value="Cyclophilin-like"/>
    <property type="match status" value="1"/>
</dbReference>
<organism evidence="2 3">
    <name type="scientific">Kribbella yunnanensis</name>
    <dbReference type="NCBI Taxonomy" id="190194"/>
    <lineage>
        <taxon>Bacteria</taxon>
        <taxon>Bacillati</taxon>
        <taxon>Actinomycetota</taxon>
        <taxon>Actinomycetes</taxon>
        <taxon>Propionibacteriales</taxon>
        <taxon>Kribbellaceae</taxon>
        <taxon>Kribbella</taxon>
    </lineage>
</organism>
<proteinExistence type="predicted"/>
<dbReference type="EMBL" id="BAAANF010000014">
    <property type="protein sequence ID" value="GAA1690269.1"/>
    <property type="molecule type" value="Genomic_DNA"/>
</dbReference>
<name>A0ABN2HMG4_9ACTN</name>
<evidence type="ECO:0000313" key="3">
    <source>
        <dbReference type="Proteomes" id="UP001500280"/>
    </source>
</evidence>
<keyword evidence="3" id="KW-1185">Reference proteome</keyword>
<dbReference type="InterPro" id="IPR002130">
    <property type="entry name" value="Cyclophilin-type_PPIase_dom"/>
</dbReference>
<gene>
    <name evidence="2" type="ORF">GCM10009745_39380</name>
</gene>
<dbReference type="InterPro" id="IPR029000">
    <property type="entry name" value="Cyclophilin-like_dom_sf"/>
</dbReference>
<feature type="domain" description="PPIase cyclophilin-type" evidence="1">
    <location>
        <begin position="60"/>
        <end position="180"/>
    </location>
</feature>
<dbReference type="SUPFAM" id="SSF50891">
    <property type="entry name" value="Cyclophilin-like"/>
    <property type="match status" value="1"/>
</dbReference>
<dbReference type="Pfam" id="PF00160">
    <property type="entry name" value="Pro_isomerase"/>
    <property type="match status" value="1"/>
</dbReference>
<dbReference type="GO" id="GO:0016853">
    <property type="term" value="F:isomerase activity"/>
    <property type="evidence" value="ECO:0007669"/>
    <property type="project" value="UniProtKB-KW"/>
</dbReference>
<dbReference type="Proteomes" id="UP001500280">
    <property type="component" value="Unassembled WGS sequence"/>
</dbReference>
<reference evidence="2 3" key="1">
    <citation type="journal article" date="2019" name="Int. J. Syst. Evol. Microbiol.">
        <title>The Global Catalogue of Microorganisms (GCM) 10K type strain sequencing project: providing services to taxonomists for standard genome sequencing and annotation.</title>
        <authorList>
            <consortium name="The Broad Institute Genomics Platform"/>
            <consortium name="The Broad Institute Genome Sequencing Center for Infectious Disease"/>
            <person name="Wu L."/>
            <person name="Ma J."/>
        </authorList>
    </citation>
    <scope>NUCLEOTIDE SEQUENCE [LARGE SCALE GENOMIC DNA]</scope>
    <source>
        <strain evidence="2 3">JCM 14307</strain>
    </source>
</reference>
<evidence type="ECO:0000313" key="2">
    <source>
        <dbReference type="EMBL" id="GAA1690269.1"/>
    </source>
</evidence>
<evidence type="ECO:0000259" key="1">
    <source>
        <dbReference type="Pfam" id="PF00160"/>
    </source>
</evidence>
<keyword evidence="2" id="KW-0413">Isomerase</keyword>
<protein>
    <submittedName>
        <fullName evidence="2">Peptidylprolyl isomerase</fullName>
    </submittedName>
</protein>
<sequence length="191" mass="20844">MGRWKRVVVILLVAAIVLVLESWTVHATPTMFKNCTYTRTDDGSIRPPFSLTPVLGSVKVTLKTDRGTLELRLDRQNAPCAVHSFTHLALQRFYQGTPCPRRTRAILECGAGRPGYRFPVELTGKEQYRRGTVALSNQGTMNGSAFFLVHGVHGAPAGSTIIGVVSNGLTVLDRIAADPRHPVQVLEVLIG</sequence>